<dbReference type="SUPFAM" id="SSF51905">
    <property type="entry name" value="FAD/NAD(P)-binding domain"/>
    <property type="match status" value="1"/>
</dbReference>
<evidence type="ECO:0000256" key="7">
    <source>
        <dbReference type="ARBA" id="ARBA00023180"/>
    </source>
</evidence>
<evidence type="ECO:0000256" key="6">
    <source>
        <dbReference type="ARBA" id="ARBA00023002"/>
    </source>
</evidence>
<keyword evidence="7" id="KW-0325">Glycoprotein</keyword>
<dbReference type="GO" id="GO:0030328">
    <property type="term" value="P:prenylcysteine catabolic process"/>
    <property type="evidence" value="ECO:0007669"/>
    <property type="project" value="InterPro"/>
</dbReference>
<organism evidence="10 11">
    <name type="scientific">Schizopora paradoxa</name>
    <dbReference type="NCBI Taxonomy" id="27342"/>
    <lineage>
        <taxon>Eukaryota</taxon>
        <taxon>Fungi</taxon>
        <taxon>Dikarya</taxon>
        <taxon>Basidiomycota</taxon>
        <taxon>Agaricomycotina</taxon>
        <taxon>Agaricomycetes</taxon>
        <taxon>Hymenochaetales</taxon>
        <taxon>Schizoporaceae</taxon>
        <taxon>Schizopora</taxon>
    </lineage>
</organism>
<accession>A0A0H2SE84</accession>
<dbReference type="InterPro" id="IPR017046">
    <property type="entry name" value="Prenylcysteine_Oxase1"/>
</dbReference>
<dbReference type="InParanoid" id="A0A0H2SE84"/>
<feature type="domain" description="Prenylcysteine lyase" evidence="9">
    <location>
        <begin position="161"/>
        <end position="504"/>
    </location>
</feature>
<gene>
    <name evidence="10" type="ORF">SCHPADRAFT_992145</name>
</gene>
<dbReference type="Proteomes" id="UP000053477">
    <property type="component" value="Unassembled WGS sequence"/>
</dbReference>
<dbReference type="Pfam" id="PF07156">
    <property type="entry name" value="Prenylcys_lyase"/>
    <property type="match status" value="1"/>
</dbReference>
<dbReference type="InterPro" id="IPR010795">
    <property type="entry name" value="Prenylcys_lyase"/>
</dbReference>
<dbReference type="PANTHER" id="PTHR15944:SF0">
    <property type="entry name" value="PRENYLCYSTEINE LYASE DOMAIN-CONTAINING PROTEIN"/>
    <property type="match status" value="1"/>
</dbReference>
<comment type="similarity">
    <text evidence="2">Belongs to the prenylcysteine oxidase family.</text>
</comment>
<dbReference type="InterPro" id="IPR036188">
    <property type="entry name" value="FAD/NAD-bd_sf"/>
</dbReference>
<evidence type="ECO:0000256" key="8">
    <source>
        <dbReference type="SAM" id="SignalP"/>
    </source>
</evidence>
<dbReference type="OrthoDB" id="437369at2759"/>
<feature type="signal peptide" evidence="8">
    <location>
        <begin position="1"/>
        <end position="18"/>
    </location>
</feature>
<dbReference type="GO" id="GO:0030327">
    <property type="term" value="P:prenylated protein catabolic process"/>
    <property type="evidence" value="ECO:0007669"/>
    <property type="project" value="TreeGrafter"/>
</dbReference>
<name>A0A0H2SE84_9AGAM</name>
<evidence type="ECO:0000256" key="2">
    <source>
        <dbReference type="ARBA" id="ARBA00009967"/>
    </source>
</evidence>
<evidence type="ECO:0000256" key="3">
    <source>
        <dbReference type="ARBA" id="ARBA00022630"/>
    </source>
</evidence>
<dbReference type="AlphaFoldDB" id="A0A0H2SE84"/>
<proteinExistence type="inferred from homology"/>
<evidence type="ECO:0000313" key="11">
    <source>
        <dbReference type="Proteomes" id="UP000053477"/>
    </source>
</evidence>
<keyword evidence="4 8" id="KW-0732">Signal</keyword>
<dbReference type="EMBL" id="KQ085883">
    <property type="protein sequence ID" value="KLO20023.1"/>
    <property type="molecule type" value="Genomic_DNA"/>
</dbReference>
<evidence type="ECO:0000256" key="4">
    <source>
        <dbReference type="ARBA" id="ARBA00022729"/>
    </source>
</evidence>
<dbReference type="GO" id="GO:0001735">
    <property type="term" value="F:prenylcysteine oxidase activity"/>
    <property type="evidence" value="ECO:0007669"/>
    <property type="project" value="InterPro"/>
</dbReference>
<sequence length="569" mass="62945">MRCSSLLIASSLSLTASAVNFPFSLDWLVSSAKDASISALPAEVVLPHRIAVVGAGAGGSSAAFWIEKAKSRAGVDVEVDVYDRRGYIGGRSTVVFPYNDTSLTPVELGASIFIEDNKNLWRATEDFKLERVNFEDEDDSIGFWDGEEFLFVMDVGSGPYGWWSTLKAIWRYGYQAPNRTKKVVKDIVSKFLSVYDNDGPRWTSLEQLTQALDFTKIVAETTAEYLDLQGVSRKWSREIVESFTRVNYGQNVDDIHMLEGACSLAASGASSVKGGNFQIFENFLNQSGANVYLNTTVQSIVETRSGGWSVDFVGDTHGSKEYNDVIIAAPFHQTGIKMNPSSWSFSKTKLEPIPAQPYVHLHVTLLATTATHPNPEYFGLKPGSSVPKVILTSNEGLRKGGKGPEFNSLTYHGPVGVGRENEFVVKIFSSEKVEDDWLDKMFDGQVGWVVRKEWDAYPVLPPTSEFPPMVIANGLYYVNSFEPFISTMETETVSSQNIVDLLFRERFGTDICGVNVRPVVSEESLEPEETLTEQVVLGNVEPETTIAHPKTTQKADGQKIDSFVRGWDC</sequence>
<dbReference type="PIRSF" id="PIRSF036292">
    <property type="entry name" value="Prenylcysteine_oxidase"/>
    <property type="match status" value="1"/>
</dbReference>
<dbReference type="Pfam" id="PF13450">
    <property type="entry name" value="NAD_binding_8"/>
    <property type="match status" value="1"/>
</dbReference>
<comment type="cofactor">
    <cofactor evidence="1">
        <name>FAD</name>
        <dbReference type="ChEBI" id="CHEBI:57692"/>
    </cofactor>
</comment>
<feature type="non-terminal residue" evidence="10">
    <location>
        <position position="1"/>
    </location>
</feature>
<evidence type="ECO:0000256" key="1">
    <source>
        <dbReference type="ARBA" id="ARBA00001974"/>
    </source>
</evidence>
<evidence type="ECO:0000259" key="9">
    <source>
        <dbReference type="Pfam" id="PF07156"/>
    </source>
</evidence>
<protein>
    <recommendedName>
        <fullName evidence="9">Prenylcysteine lyase domain-containing protein</fullName>
    </recommendedName>
</protein>
<keyword evidence="5" id="KW-0274">FAD</keyword>
<keyword evidence="3" id="KW-0285">Flavoprotein</keyword>
<dbReference type="Gene3D" id="3.50.50.60">
    <property type="entry name" value="FAD/NAD(P)-binding domain"/>
    <property type="match status" value="1"/>
</dbReference>
<evidence type="ECO:0000256" key="5">
    <source>
        <dbReference type="ARBA" id="ARBA00022827"/>
    </source>
</evidence>
<reference evidence="10 11" key="1">
    <citation type="submission" date="2015-04" db="EMBL/GenBank/DDBJ databases">
        <title>Complete genome sequence of Schizopora paradoxa KUC8140, a cosmopolitan wood degrader in East Asia.</title>
        <authorList>
            <consortium name="DOE Joint Genome Institute"/>
            <person name="Min B."/>
            <person name="Park H."/>
            <person name="Jang Y."/>
            <person name="Kim J.-J."/>
            <person name="Kim K.H."/>
            <person name="Pangilinan J."/>
            <person name="Lipzen A."/>
            <person name="Riley R."/>
            <person name="Grigoriev I.V."/>
            <person name="Spatafora J.W."/>
            <person name="Choi I.-G."/>
        </authorList>
    </citation>
    <scope>NUCLEOTIDE SEQUENCE [LARGE SCALE GENOMIC DNA]</scope>
    <source>
        <strain evidence="10 11">KUC8140</strain>
    </source>
</reference>
<keyword evidence="6" id="KW-0560">Oxidoreductase</keyword>
<keyword evidence="11" id="KW-1185">Reference proteome</keyword>
<feature type="chain" id="PRO_5005202513" description="Prenylcysteine lyase domain-containing protein" evidence="8">
    <location>
        <begin position="19"/>
        <end position="569"/>
    </location>
</feature>
<dbReference type="PANTHER" id="PTHR15944">
    <property type="entry name" value="FARNESYLCYSTEINE LYASE"/>
    <property type="match status" value="1"/>
</dbReference>
<evidence type="ECO:0000313" key="10">
    <source>
        <dbReference type="EMBL" id="KLO20023.1"/>
    </source>
</evidence>